<protein>
    <recommendedName>
        <fullName evidence="3">DUF4932 domain-containing protein</fullName>
    </recommendedName>
</protein>
<dbReference type="HOGENOM" id="CLU_034059_0_0_2"/>
<name>A0A097QR62_9EURY</name>
<evidence type="ECO:0000313" key="2">
    <source>
        <dbReference type="Proteomes" id="UP000029980"/>
    </source>
</evidence>
<dbReference type="GeneID" id="25151944"/>
<dbReference type="OrthoDB" id="91955at2157"/>
<gene>
    <name evidence="1" type="ORF">TEU_00675</name>
</gene>
<dbReference type="STRING" id="1505907.TEU_00675"/>
<dbReference type="EMBL" id="CP008887">
    <property type="protein sequence ID" value="AIU68969.1"/>
    <property type="molecule type" value="Genomic_DNA"/>
</dbReference>
<dbReference type="InterPro" id="IPR032560">
    <property type="entry name" value="DUF4932"/>
</dbReference>
<organism evidence="1 2">
    <name type="scientific">Thermococcus eurythermalis</name>
    <dbReference type="NCBI Taxonomy" id="1505907"/>
    <lineage>
        <taxon>Archaea</taxon>
        <taxon>Methanobacteriati</taxon>
        <taxon>Methanobacteriota</taxon>
        <taxon>Thermococci</taxon>
        <taxon>Thermococcales</taxon>
        <taxon>Thermococcaceae</taxon>
        <taxon>Thermococcus</taxon>
    </lineage>
</organism>
<evidence type="ECO:0008006" key="3">
    <source>
        <dbReference type="Google" id="ProtNLM"/>
    </source>
</evidence>
<dbReference type="RefSeq" id="WP_050001952.1">
    <property type="nucleotide sequence ID" value="NZ_CP008887.1"/>
</dbReference>
<dbReference type="Proteomes" id="UP000029980">
    <property type="component" value="Chromosome"/>
</dbReference>
<dbReference type="KEGG" id="teu:TEU_00675"/>
<sequence>MSRAKLLLVPLSLLVLLFAFYLSQSHVPPKPDFQLNVSPVSECSGNVCVEVNPYTELTNVVFHLAGWNSNNLTPYPQEVNSHFAPYRNHRAVFLARKALREGLGYDAIPRFAMELNSTEWSINLVERVHGDKKLLNELAKAIKDFARESNFSAFYESHRGFYREQIGLFLKENPDVFSLPRFEEDFFGKKKGRWIFILQPLGVYYSYGGWTNDTVYAFLGVCSFSNGTYSYCSASAHELAHSFVNPAVGRHYREFKEYEGMFSPVKDVMTSMGYSNWKTYLDETFVRAFEAYYILKTEGNQSAERFIKGQEALGFYLVGRVYRAYLADYMPNKEKYPTFESFMPELAKLMGSWYKEGFWRNVSSEPSIEMAFMAFKTRGVKLYVAQNLLESTYVKSYVEMLENAGFKVTFTKGLESGNIIAIVPLNSPTAHKLNRYVMIRNNSVVLDGVEYSKGVFLVEALRNPKGGGFVLLMAGTPDVFNRKPSGNSDENLMNSHYFVYLTNLRRAVAFG</sequence>
<dbReference type="AlphaFoldDB" id="A0A097QR62"/>
<accession>A0A097QR62</accession>
<dbReference type="Pfam" id="PF16286">
    <property type="entry name" value="DUF4932"/>
    <property type="match status" value="1"/>
</dbReference>
<keyword evidence="2" id="KW-1185">Reference proteome</keyword>
<proteinExistence type="predicted"/>
<reference evidence="1 2" key="1">
    <citation type="journal article" date="2015" name="Int. J. Syst. Evol. Microbiol.">
        <title>Thermococcus eurythermalis sp. nov., a conditional piezophilic hyperthermophilic archaeon with a wide temperature range isolated from an oil-immersed chimney in the Guaymas Basin.</title>
        <authorList>
            <person name="Zhao W."/>
            <person name="Zeng X."/>
            <person name="Xiao X."/>
        </authorList>
    </citation>
    <scope>NUCLEOTIDE SEQUENCE [LARGE SCALE GENOMIC DNA]</scope>
    <source>
        <strain evidence="1 2">A501</strain>
    </source>
</reference>
<evidence type="ECO:0000313" key="1">
    <source>
        <dbReference type="EMBL" id="AIU68969.1"/>
    </source>
</evidence>